<evidence type="ECO:0000313" key="2">
    <source>
        <dbReference type="Proteomes" id="UP001577267"/>
    </source>
</evidence>
<organism evidence="1 2">
    <name type="scientific">Streptomyces carpaticus</name>
    <dbReference type="NCBI Taxonomy" id="285558"/>
    <lineage>
        <taxon>Bacteria</taxon>
        <taxon>Bacillati</taxon>
        <taxon>Actinomycetota</taxon>
        <taxon>Actinomycetes</taxon>
        <taxon>Kitasatosporales</taxon>
        <taxon>Streptomycetaceae</taxon>
        <taxon>Streptomyces</taxon>
    </lineage>
</organism>
<gene>
    <name evidence="1" type="ORF">ACE11A_01695</name>
</gene>
<dbReference type="EMBL" id="JBHGBT010000001">
    <property type="protein sequence ID" value="MFB4193082.1"/>
    <property type="molecule type" value="Genomic_DNA"/>
</dbReference>
<dbReference type="RefSeq" id="WP_375061131.1">
    <property type="nucleotide sequence ID" value="NZ_JBHGBT010000001.1"/>
</dbReference>
<proteinExistence type="predicted"/>
<name>A0ABV4ZG19_9ACTN</name>
<sequence length="43" mass="4704">MAHEPMAPQAEVLLETVTPHSEPGTNDYRTVLPVTYGKSLLLP</sequence>
<reference evidence="1 2" key="1">
    <citation type="submission" date="2024-09" db="EMBL/GenBank/DDBJ databases">
        <title>Draft genome sequence of multifaceted antimicrobials producing Streptomyces sp. strain FH1.</title>
        <authorList>
            <person name="Hassan F."/>
            <person name="Ali H."/>
            <person name="Hassan N."/>
            <person name="Nawaz A."/>
        </authorList>
    </citation>
    <scope>NUCLEOTIDE SEQUENCE [LARGE SCALE GENOMIC DNA]</scope>
    <source>
        <strain evidence="1 2">FH1</strain>
    </source>
</reference>
<comment type="caution">
    <text evidence="1">The sequence shown here is derived from an EMBL/GenBank/DDBJ whole genome shotgun (WGS) entry which is preliminary data.</text>
</comment>
<dbReference type="Proteomes" id="UP001577267">
    <property type="component" value="Unassembled WGS sequence"/>
</dbReference>
<evidence type="ECO:0000313" key="1">
    <source>
        <dbReference type="EMBL" id="MFB4193082.1"/>
    </source>
</evidence>
<protein>
    <submittedName>
        <fullName evidence="1">Uncharacterized protein</fullName>
    </submittedName>
</protein>
<keyword evidence="2" id="KW-1185">Reference proteome</keyword>
<accession>A0ABV4ZG19</accession>